<dbReference type="PANTHER" id="PTHR24114">
    <property type="entry name" value="LEUCINE RICH REPEAT FAMILY PROTEIN"/>
    <property type="match status" value="1"/>
</dbReference>
<protein>
    <submittedName>
        <fullName evidence="1">Leucine rich repeat family protein</fullName>
    </submittedName>
</protein>
<accession>A0A9Q0RAW3</accession>
<dbReference type="SMART" id="SM00368">
    <property type="entry name" value="LRR_RI"/>
    <property type="match status" value="7"/>
</dbReference>
<dbReference type="AlphaFoldDB" id="A0A9Q0RAW3"/>
<dbReference type="Pfam" id="PF13516">
    <property type="entry name" value="LRR_6"/>
    <property type="match status" value="4"/>
</dbReference>
<keyword evidence="2" id="KW-1185">Reference proteome</keyword>
<comment type="caution">
    <text evidence="1">The sequence shown here is derived from an EMBL/GenBank/DDBJ whole genome shotgun (WGS) entry which is preliminary data.</text>
</comment>
<name>A0A9Q0RAW3_ANAIG</name>
<dbReference type="InterPro" id="IPR032675">
    <property type="entry name" value="LRR_dom_sf"/>
</dbReference>
<dbReference type="SUPFAM" id="SSF52047">
    <property type="entry name" value="RNI-like"/>
    <property type="match status" value="1"/>
</dbReference>
<evidence type="ECO:0000313" key="2">
    <source>
        <dbReference type="Proteomes" id="UP001149090"/>
    </source>
</evidence>
<dbReference type="EMBL" id="JAPDFW010000074">
    <property type="protein sequence ID" value="KAJ5073511.1"/>
    <property type="molecule type" value="Genomic_DNA"/>
</dbReference>
<gene>
    <name evidence="1" type="ORF">M0811_08628</name>
</gene>
<dbReference type="Gene3D" id="3.80.10.10">
    <property type="entry name" value="Ribonuclease Inhibitor"/>
    <property type="match status" value="2"/>
</dbReference>
<dbReference type="OrthoDB" id="76105at2759"/>
<dbReference type="PANTHER" id="PTHR24114:SF2">
    <property type="entry name" value="F-BOX DOMAIN-CONTAINING PROTEIN-RELATED"/>
    <property type="match status" value="1"/>
</dbReference>
<dbReference type="OMA" id="NGTKCLM"/>
<dbReference type="InterPro" id="IPR001611">
    <property type="entry name" value="Leu-rich_rpt"/>
</dbReference>
<organism evidence="1 2">
    <name type="scientific">Anaeramoeba ignava</name>
    <name type="common">Anaerobic marine amoeba</name>
    <dbReference type="NCBI Taxonomy" id="1746090"/>
    <lineage>
        <taxon>Eukaryota</taxon>
        <taxon>Metamonada</taxon>
        <taxon>Anaeramoebidae</taxon>
        <taxon>Anaeramoeba</taxon>
    </lineage>
</organism>
<dbReference type="Proteomes" id="UP001149090">
    <property type="component" value="Unassembled WGS sequence"/>
</dbReference>
<reference evidence="1" key="1">
    <citation type="submission" date="2022-10" db="EMBL/GenBank/DDBJ databases">
        <title>Novel sulphate-reducing endosymbionts in the free-living metamonad Anaeramoeba.</title>
        <authorList>
            <person name="Jerlstrom-Hultqvist J."/>
            <person name="Cepicka I."/>
            <person name="Gallot-Lavallee L."/>
            <person name="Salas-Leiva D."/>
            <person name="Curtis B.A."/>
            <person name="Zahonova K."/>
            <person name="Pipaliya S."/>
            <person name="Dacks J."/>
            <person name="Roger A.J."/>
        </authorList>
    </citation>
    <scope>NUCLEOTIDE SEQUENCE</scope>
    <source>
        <strain evidence="1">BMAN</strain>
    </source>
</reference>
<evidence type="ECO:0000313" key="1">
    <source>
        <dbReference type="EMBL" id="KAJ5073511.1"/>
    </source>
</evidence>
<sequence>MENFLQEIIQPLQKQDEKMDSLSFWQSEELIQNFETFCQTMELNQTVKNLKIEACFEVSEEIQEKSAKLIEKMIEKNKSIIQLDLHSNHFNDSSICSILNGLLKNSTVKKLDLNQNDFGEQSYQKLGELLMQNHTIEDLNLGITNLSDEGIISLSKIFPFNKSLKIIDLRSNGITSKGAEIFFQSLIQNKVDSIIDISFAFNPVMDSYQQISNWIEINNNISSLNLTGIPFTCDEFEPILASLSKLPSLKILKMSGIKTLKEKGGSLIANFLSKNQSIEHILIGSCSLGDEGLKEIFTILSSNLNQSLKILDAPSNYISDLCTEEIAKAIKENPVIEVINVNGNFITGNGARIIIQALKQKKNLKQCLIDYNSIDKDDSCLEELKELNGEKTKN</sequence>
<proteinExistence type="predicted"/>
<dbReference type="InterPro" id="IPR052394">
    <property type="entry name" value="LRR-containing"/>
</dbReference>